<comment type="subcellular location">
    <subcellularLocation>
        <location evidence="6">Cell membrane</location>
        <topology evidence="6">Multi-pass membrane protein</topology>
    </subcellularLocation>
    <subcellularLocation>
        <location evidence="1">Membrane</location>
    </subcellularLocation>
</comment>
<evidence type="ECO:0000313" key="9">
    <source>
        <dbReference type="Proteomes" id="UP000270094"/>
    </source>
</evidence>
<name>A0A3P7IVK7_STRVU</name>
<keyword evidence="6" id="KW-0813">Transport</keyword>
<evidence type="ECO:0000256" key="5">
    <source>
        <dbReference type="ARBA" id="ARBA00034769"/>
    </source>
</evidence>
<keyword evidence="6" id="KW-0407">Ion channel</keyword>
<keyword evidence="9" id="KW-1185">Reference proteome</keyword>
<keyword evidence="6" id="KW-0406">Ion transport</keyword>
<protein>
    <recommendedName>
        <fullName evidence="6">Bestrophin homolog</fullName>
    </recommendedName>
</protein>
<dbReference type="GO" id="GO:0005886">
    <property type="term" value="C:plasma membrane"/>
    <property type="evidence" value="ECO:0007669"/>
    <property type="project" value="UniProtKB-SubCell"/>
</dbReference>
<accession>A0A3P7IVK7</accession>
<evidence type="ECO:0000256" key="3">
    <source>
        <dbReference type="ARBA" id="ARBA00022989"/>
    </source>
</evidence>
<keyword evidence="4" id="KW-0472">Membrane</keyword>
<organism evidence="8 9">
    <name type="scientific">Strongylus vulgaris</name>
    <name type="common">Blood worm</name>
    <dbReference type="NCBI Taxonomy" id="40348"/>
    <lineage>
        <taxon>Eukaryota</taxon>
        <taxon>Metazoa</taxon>
        <taxon>Ecdysozoa</taxon>
        <taxon>Nematoda</taxon>
        <taxon>Chromadorea</taxon>
        <taxon>Rhabditida</taxon>
        <taxon>Rhabditina</taxon>
        <taxon>Rhabditomorpha</taxon>
        <taxon>Strongyloidea</taxon>
        <taxon>Strongylidae</taxon>
        <taxon>Strongylus</taxon>
    </lineage>
</organism>
<keyword evidence="6" id="KW-0869">Chloride channel</keyword>
<evidence type="ECO:0000313" key="8">
    <source>
        <dbReference type="EMBL" id="VDM71853.1"/>
    </source>
</evidence>
<dbReference type="GO" id="GO:0034707">
    <property type="term" value="C:chloride channel complex"/>
    <property type="evidence" value="ECO:0007669"/>
    <property type="project" value="UniProtKB-KW"/>
</dbReference>
<dbReference type="Proteomes" id="UP000270094">
    <property type="component" value="Unassembled WGS sequence"/>
</dbReference>
<keyword evidence="3" id="KW-1133">Transmembrane helix</keyword>
<evidence type="ECO:0000256" key="7">
    <source>
        <dbReference type="SAM" id="SignalP"/>
    </source>
</evidence>
<dbReference type="GO" id="GO:0005254">
    <property type="term" value="F:chloride channel activity"/>
    <property type="evidence" value="ECO:0007669"/>
    <property type="project" value="UniProtKB-KW"/>
</dbReference>
<dbReference type="Pfam" id="PF01062">
    <property type="entry name" value="Bestrophin"/>
    <property type="match status" value="1"/>
</dbReference>
<dbReference type="PANTHER" id="PTHR10736">
    <property type="entry name" value="BESTROPHIN"/>
    <property type="match status" value="1"/>
</dbReference>
<evidence type="ECO:0000256" key="4">
    <source>
        <dbReference type="ARBA" id="ARBA00023136"/>
    </source>
</evidence>
<evidence type="ECO:0000256" key="2">
    <source>
        <dbReference type="ARBA" id="ARBA00022692"/>
    </source>
</evidence>
<dbReference type="InterPro" id="IPR021134">
    <property type="entry name" value="Bestrophin-like"/>
</dbReference>
<feature type="chain" id="PRO_5017930040" description="Bestrophin homolog" evidence="7">
    <location>
        <begin position="19"/>
        <end position="45"/>
    </location>
</feature>
<proteinExistence type="inferred from homology"/>
<dbReference type="EMBL" id="UYYB01022412">
    <property type="protein sequence ID" value="VDM71853.1"/>
    <property type="molecule type" value="Genomic_DNA"/>
</dbReference>
<gene>
    <name evidence="8" type="ORF">SVUK_LOCUS6851</name>
</gene>
<dbReference type="InterPro" id="IPR000615">
    <property type="entry name" value="Bestrophin"/>
</dbReference>
<dbReference type="AlphaFoldDB" id="A0A3P7IVK7"/>
<dbReference type="PANTHER" id="PTHR10736:SF0">
    <property type="entry name" value="BESTROPHIN HOMOLOG"/>
    <property type="match status" value="1"/>
</dbReference>
<keyword evidence="6" id="KW-0868">Chloride</keyword>
<comment type="function">
    <text evidence="6">Forms chloride channels.</text>
</comment>
<reference evidence="8 9" key="1">
    <citation type="submission" date="2018-11" db="EMBL/GenBank/DDBJ databases">
        <authorList>
            <consortium name="Pathogen Informatics"/>
        </authorList>
    </citation>
    <scope>NUCLEOTIDE SEQUENCE [LARGE SCALE GENOMIC DNA]</scope>
</reference>
<comment type="similarity">
    <text evidence="5 6">Belongs to the anion channel-forming bestrophin (TC 1.A.46) family. Calcium-sensitive chloride channel subfamily.</text>
</comment>
<feature type="signal peptide" evidence="7">
    <location>
        <begin position="1"/>
        <end position="18"/>
    </location>
</feature>
<dbReference type="OrthoDB" id="201595at2759"/>
<keyword evidence="6" id="KW-1003">Cell membrane</keyword>
<sequence>MTMLQFIFFLGWMKVAEALLNPLGEDDDDFECNFLIDKNIAVTVR</sequence>
<evidence type="ECO:0000256" key="6">
    <source>
        <dbReference type="RuleBase" id="RU363126"/>
    </source>
</evidence>
<evidence type="ECO:0000256" key="1">
    <source>
        <dbReference type="ARBA" id="ARBA00004370"/>
    </source>
</evidence>
<keyword evidence="2" id="KW-0812">Transmembrane</keyword>
<keyword evidence="7" id="KW-0732">Signal</keyword>